<dbReference type="AlphaFoldDB" id="A0A928UVM4"/>
<evidence type="ECO:0000313" key="5">
    <source>
        <dbReference type="Proteomes" id="UP000616201"/>
    </source>
</evidence>
<dbReference type="PANTHER" id="PTHR13778:SF47">
    <property type="entry name" value="LIPOPOLYSACCHARIDE 1,3-GALACTOSYLTRANSFERASE"/>
    <property type="match status" value="1"/>
</dbReference>
<dbReference type="Gene3D" id="3.90.550.10">
    <property type="entry name" value="Spore Coat Polysaccharide Biosynthesis Protein SpsA, Chain A"/>
    <property type="match status" value="1"/>
</dbReference>
<dbReference type="GO" id="GO:0046872">
    <property type="term" value="F:metal ion binding"/>
    <property type="evidence" value="ECO:0007669"/>
    <property type="project" value="UniProtKB-KW"/>
</dbReference>
<dbReference type="GO" id="GO:0016757">
    <property type="term" value="F:glycosyltransferase activity"/>
    <property type="evidence" value="ECO:0007669"/>
    <property type="project" value="UniProtKB-KW"/>
</dbReference>
<dbReference type="PANTHER" id="PTHR13778">
    <property type="entry name" value="GLYCOSYLTRANSFERASE 8 DOMAIN-CONTAINING PROTEIN"/>
    <property type="match status" value="1"/>
</dbReference>
<keyword evidence="2" id="KW-0808">Transferase</keyword>
<dbReference type="InterPro" id="IPR050748">
    <property type="entry name" value="Glycosyltrans_8_dom-fam"/>
</dbReference>
<dbReference type="InterPro" id="IPR029044">
    <property type="entry name" value="Nucleotide-diphossugar_trans"/>
</dbReference>
<proteinExistence type="predicted"/>
<keyword evidence="1" id="KW-0328">Glycosyltransferase</keyword>
<dbReference type="RefSeq" id="WP_196934694.1">
    <property type="nucleotide sequence ID" value="NZ_MU158698.1"/>
</dbReference>
<accession>A0A928UVM4</accession>
<keyword evidence="5" id="KW-1185">Reference proteome</keyword>
<dbReference type="EMBL" id="PRDK01000001">
    <property type="protein sequence ID" value="MBE8712356.1"/>
    <property type="molecule type" value="Genomic_DNA"/>
</dbReference>
<dbReference type="Pfam" id="PF01501">
    <property type="entry name" value="Glyco_transf_8"/>
    <property type="match status" value="1"/>
</dbReference>
<evidence type="ECO:0000256" key="1">
    <source>
        <dbReference type="ARBA" id="ARBA00022676"/>
    </source>
</evidence>
<gene>
    <name evidence="4" type="ORF">C4F49_01500</name>
</gene>
<protein>
    <submittedName>
        <fullName evidence="4">Glycosyltransferase family 8 protein</fullName>
    </submittedName>
</protein>
<name>A0A928UVM4_9SPHI</name>
<dbReference type="SUPFAM" id="SSF53448">
    <property type="entry name" value="Nucleotide-diphospho-sugar transferases"/>
    <property type="match status" value="1"/>
</dbReference>
<dbReference type="CDD" id="cd04194">
    <property type="entry name" value="GT8_A4GalT_like"/>
    <property type="match status" value="1"/>
</dbReference>
<dbReference type="Proteomes" id="UP000616201">
    <property type="component" value="Unassembled WGS sequence"/>
</dbReference>
<comment type="caution">
    <text evidence="4">The sequence shown here is derived from an EMBL/GenBank/DDBJ whole genome shotgun (WGS) entry which is preliminary data.</text>
</comment>
<evidence type="ECO:0000256" key="2">
    <source>
        <dbReference type="ARBA" id="ARBA00022679"/>
    </source>
</evidence>
<keyword evidence="3" id="KW-0479">Metal-binding</keyword>
<sequence length="312" mass="37054">MEKIKIPIVFCFDDNFVSQAGVCITSLLLNAKSETFYDIFVIHDNKSLFPSQGKLEHLYNEFSNFSITYRNVKNTFQGAFEIRDINVATYYRLLIPELIPEYDKIMYHDVDVIFRNDLSDIFNETDLTDFYVSGVVTPKPLAPDKPERSKIGFDWESYILAGNIIFNSELLRKDGVVDVFKQTVLNSKYEYQDMDIINLVCKNKVKRMPPEFCGTIEVFDLAVKKEIQTLYTLEELERVLSFGIVHYNGPKPWNTWCLNFDIWWEYYRKSVYFDENFYYNFFKSKINEYDQLSLKKRMKILFRYFKNGKTVN</sequence>
<dbReference type="InterPro" id="IPR002495">
    <property type="entry name" value="Glyco_trans_8"/>
</dbReference>
<evidence type="ECO:0000256" key="3">
    <source>
        <dbReference type="ARBA" id="ARBA00022723"/>
    </source>
</evidence>
<evidence type="ECO:0000313" key="4">
    <source>
        <dbReference type="EMBL" id="MBE8712356.1"/>
    </source>
</evidence>
<reference evidence="4" key="1">
    <citation type="submission" date="2018-02" db="EMBL/GenBank/DDBJ databases">
        <authorList>
            <person name="Vasarhelyi B.M."/>
            <person name="Deshmukh S."/>
            <person name="Balint B."/>
            <person name="Kukolya J."/>
        </authorList>
    </citation>
    <scope>NUCLEOTIDE SEQUENCE</scope>
    <source>
        <strain evidence="4">KB22</strain>
    </source>
</reference>
<organism evidence="4 5">
    <name type="scientific">Sphingobacterium hungaricum</name>
    <dbReference type="NCBI Taxonomy" id="2082723"/>
    <lineage>
        <taxon>Bacteria</taxon>
        <taxon>Pseudomonadati</taxon>
        <taxon>Bacteroidota</taxon>
        <taxon>Sphingobacteriia</taxon>
        <taxon>Sphingobacteriales</taxon>
        <taxon>Sphingobacteriaceae</taxon>
        <taxon>Sphingobacterium</taxon>
    </lineage>
</organism>